<evidence type="ECO:0000256" key="2">
    <source>
        <dbReference type="SAM" id="MobiDB-lite"/>
    </source>
</evidence>
<gene>
    <name evidence="3" type="ORF">TTHERM_00389870</name>
</gene>
<dbReference type="GeneID" id="7834815"/>
<evidence type="ECO:0000313" key="3">
    <source>
        <dbReference type="EMBL" id="EAR99147.2"/>
    </source>
</evidence>
<feature type="coiled-coil region" evidence="1">
    <location>
        <begin position="1369"/>
        <end position="1396"/>
    </location>
</feature>
<dbReference type="Proteomes" id="UP000009168">
    <property type="component" value="Unassembled WGS sequence"/>
</dbReference>
<dbReference type="PANTHER" id="PTHR34894">
    <property type="entry name" value="SAM-DEPENDENT METHYLTRANSFERASE RSMI, CONSERVED SITE"/>
    <property type="match status" value="1"/>
</dbReference>
<proteinExistence type="predicted"/>
<accession>Q23RA1</accession>
<feature type="coiled-coil region" evidence="1">
    <location>
        <begin position="967"/>
        <end position="994"/>
    </location>
</feature>
<feature type="compositionally biased region" description="Polar residues" evidence="2">
    <location>
        <begin position="1225"/>
        <end position="1234"/>
    </location>
</feature>
<feature type="region of interest" description="Disordered" evidence="2">
    <location>
        <begin position="1"/>
        <end position="32"/>
    </location>
</feature>
<feature type="region of interest" description="Disordered" evidence="2">
    <location>
        <begin position="1141"/>
        <end position="1163"/>
    </location>
</feature>
<keyword evidence="1" id="KW-0175">Coiled coil</keyword>
<evidence type="ECO:0000313" key="4">
    <source>
        <dbReference type="Proteomes" id="UP000009168"/>
    </source>
</evidence>
<dbReference type="OrthoDB" id="1927454at2759"/>
<reference evidence="4" key="1">
    <citation type="journal article" date="2006" name="PLoS Biol.">
        <title>Macronuclear genome sequence of the ciliate Tetrahymena thermophila, a model eukaryote.</title>
        <authorList>
            <person name="Eisen J.A."/>
            <person name="Coyne R.S."/>
            <person name="Wu M."/>
            <person name="Wu D."/>
            <person name="Thiagarajan M."/>
            <person name="Wortman J.R."/>
            <person name="Badger J.H."/>
            <person name="Ren Q."/>
            <person name="Amedeo P."/>
            <person name="Jones K.M."/>
            <person name="Tallon L.J."/>
            <person name="Delcher A.L."/>
            <person name="Salzberg S.L."/>
            <person name="Silva J.C."/>
            <person name="Haas B.J."/>
            <person name="Majoros W.H."/>
            <person name="Farzad M."/>
            <person name="Carlton J.M."/>
            <person name="Smith R.K. Jr."/>
            <person name="Garg J."/>
            <person name="Pearlman R.E."/>
            <person name="Karrer K.M."/>
            <person name="Sun L."/>
            <person name="Manning G."/>
            <person name="Elde N.C."/>
            <person name="Turkewitz A.P."/>
            <person name="Asai D.J."/>
            <person name="Wilkes D.E."/>
            <person name="Wang Y."/>
            <person name="Cai H."/>
            <person name="Collins K."/>
            <person name="Stewart B.A."/>
            <person name="Lee S.R."/>
            <person name="Wilamowska K."/>
            <person name="Weinberg Z."/>
            <person name="Ruzzo W.L."/>
            <person name="Wloga D."/>
            <person name="Gaertig J."/>
            <person name="Frankel J."/>
            <person name="Tsao C.-C."/>
            <person name="Gorovsky M.A."/>
            <person name="Keeling P.J."/>
            <person name="Waller R.F."/>
            <person name="Patron N.J."/>
            <person name="Cherry J.M."/>
            <person name="Stover N.A."/>
            <person name="Krieger C.J."/>
            <person name="del Toro C."/>
            <person name="Ryder H.F."/>
            <person name="Williamson S.C."/>
            <person name="Barbeau R.A."/>
            <person name="Hamilton E.P."/>
            <person name="Orias E."/>
        </authorList>
    </citation>
    <scope>NUCLEOTIDE SEQUENCE [LARGE SCALE GENOMIC DNA]</scope>
    <source>
        <strain evidence="4">SB210</strain>
    </source>
</reference>
<feature type="coiled-coil region" evidence="1">
    <location>
        <begin position="1079"/>
        <end position="1113"/>
    </location>
</feature>
<feature type="compositionally biased region" description="Basic and acidic residues" evidence="2">
    <location>
        <begin position="1141"/>
        <end position="1150"/>
    </location>
</feature>
<dbReference type="EMBL" id="GG662644">
    <property type="protein sequence ID" value="EAR99147.2"/>
    <property type="molecule type" value="Genomic_DNA"/>
</dbReference>
<dbReference type="HOGENOM" id="CLU_242381_0_0_1"/>
<feature type="region of interest" description="Disordered" evidence="2">
    <location>
        <begin position="1176"/>
        <end position="1238"/>
    </location>
</feature>
<dbReference type="RefSeq" id="XP_001019392.2">
    <property type="nucleotide sequence ID" value="XM_001019392.2"/>
</dbReference>
<protein>
    <submittedName>
        <fullName evidence="3">Uncharacterized protein</fullName>
    </submittedName>
</protein>
<dbReference type="STRING" id="312017.Q23RA1"/>
<dbReference type="InParanoid" id="Q23RA1"/>
<evidence type="ECO:0000256" key="1">
    <source>
        <dbReference type="SAM" id="Coils"/>
    </source>
</evidence>
<feature type="coiled-coil region" evidence="1">
    <location>
        <begin position="628"/>
        <end position="683"/>
    </location>
</feature>
<dbReference type="KEGG" id="tet:TTHERM_00389870"/>
<feature type="compositionally biased region" description="Polar residues" evidence="2">
    <location>
        <begin position="1200"/>
        <end position="1209"/>
    </location>
</feature>
<feature type="compositionally biased region" description="Basic and acidic residues" evidence="2">
    <location>
        <begin position="15"/>
        <end position="32"/>
    </location>
</feature>
<name>Q23RA1_TETTS</name>
<dbReference type="PANTHER" id="PTHR34894:SF5">
    <property type="entry name" value="EF-HAND DOMAIN-CONTAINING PROTEIN"/>
    <property type="match status" value="1"/>
</dbReference>
<organism evidence="3 4">
    <name type="scientific">Tetrahymena thermophila (strain SB210)</name>
    <dbReference type="NCBI Taxonomy" id="312017"/>
    <lineage>
        <taxon>Eukaryota</taxon>
        <taxon>Sar</taxon>
        <taxon>Alveolata</taxon>
        <taxon>Ciliophora</taxon>
        <taxon>Intramacronucleata</taxon>
        <taxon>Oligohymenophorea</taxon>
        <taxon>Hymenostomatida</taxon>
        <taxon>Tetrahymenina</taxon>
        <taxon>Tetrahymenidae</taxon>
        <taxon>Tetrahymena</taxon>
    </lineage>
</organism>
<sequence length="1672" mass="197097">MFDKKKFSLPSVLQAEERKSHSIHLPKQEKQKKLPQFQHSFQFVKELHPATSRNNEKSFSSKHFNFTEYDIVSGKNPNAISEKTRNYIKNQTKFKDQNSSTQQIHPQLSICQDNGTIKNKIDDVEQKINQNVEDICNIVEIKNELKQLENGESSQIQQSLNTPKQKINKLESLFIMREGQNQQRLPQQSSLLDQYFVLKNGSTLQSQNSFEKSFLNQSTNNFRNSETNQIFRGSKFSIEEDSKNNFHQTNPNQTKYLKQIKQHSDILGQFTQEKYMKSPIFSKQGEEINNIIKQSRDHSNSIHLAMKSFQIEKGKKLFQFEKELMKIKENIISKSYFNFPSRINNTKSIINDSLVSQINQMNGFEEEKKQDINMMQINSIAAAGSIQLKQNAKSFQQNLFYEQESKLNQTIIKFITDKSILQDDFIKQVLNQENKEEQQNPALHFLRKRQMHFTQNPEVVDLLEQIDIHHKTLKNLGNQYQNNHSDFFKVANLDAIKKDILMYQKSFVQKSDYKICQEREESKQLQDWLKAMIDKVLKKPNNSFQQMFSELELIFHGCMQELVRQISIQCQERGEILCQIWNQYNYLISKLFSMHSVMHSRQNQMEYDRLKFLTDAVDKKQQEFMVQIKIVQQRLDEEFENNQKVNDQNFYLRKKLNKIEKEKNDLQNQFSSVQQEFNELQTHHQHVLVKFTELEEQLNDNILQSLNKVPALTNTINSSNSQNEQINLELFNLSQKLLQMQQDKLVSQRFIQQQQSKLNISSQQSKININKQNFENTNQQITEDKKTIDSAVSLENEIFVKNQEQKSKIEIEGINNVGINTSFKFFLDRVDACVSTTSIYENKVYLNQEVQTDQLEKSFQYLESRKQIKSSEVLTDLEYEEVVNKLNNHLLEMKNAARDKVSPEVYYKKLRDLRQDLLNSFKKKRVSIQEIKNKAINIQDQQQNIFKDVLQQLIESNSTVLEQKIVIAEKDIKIQGLEEQISSQQLKIDILKHTYIENQLNDSSQNSENLDQISFEQIIESSHLLSFNQKPYRSSNQIQLSTFRNIAERDSHYKDSKRKDIEQEFQLYQQANSINIPTQEAIKEQILHETQNNEELEQKVQQQGEESIIQNNEATSLSNTNNFSNHELSNTSINKIERQISNKRQSDITKKSKQASYLKNNKGSERKFSIQLINTNRSISNSPQNSQNKWKQNSNFKKPSISNQLNQTKQQKRDQYVSPKRKQIKNSNKQTTKGQPLLTKERASVLANKEAAELILETAKVVLVENTDYKQMNQIVKIINIIYNECIKQYKKGESDGQQAIIYILYDWFLHRFGVKNIAEKKLLDFLVQIRKSDDNPKIRAFGKIVGLYKTEILQFYDLQFFIKCMSLFEEYSNLAKTANIQIEKLKINKQQITDASHFFFGNIISKQGIEEFIQNTVDEITLDIENFRNILVKNLIANQEQNNSHDFDIDIISEKFLSLHMQLEEVYMQKYKGIFQIVQQANFIGLEEFLILIRNLNIKDLKEIEMVQIFKQKADQYNDYQLQMSLKRFCMLCQENKTLFEKDQKDFVKFSLQSNNSSLIENKIHNVQEIKNNWELLSIIIKTRFIYSKSYKTVYQHMLDQIQNFFQESIKEGDESSLQQKREQSNRIMLIFRILCEESRRNIINYETNQILGEPFSMFSESIRQQIHKIA</sequence>
<feature type="compositionally biased region" description="Low complexity" evidence="2">
    <location>
        <begin position="1180"/>
        <end position="1198"/>
    </location>
</feature>
<keyword evidence="4" id="KW-1185">Reference proteome</keyword>